<gene>
    <name evidence="3" type="ORF">CONCODRAFT_6717</name>
</gene>
<feature type="region of interest" description="Disordered" evidence="1">
    <location>
        <begin position="36"/>
        <end position="61"/>
    </location>
</feature>
<name>A0A137P6U4_CONC2</name>
<reference evidence="3 4" key="1">
    <citation type="journal article" date="2015" name="Genome Biol. Evol.">
        <title>Phylogenomic analyses indicate that early fungi evolved digesting cell walls of algal ancestors of land plants.</title>
        <authorList>
            <person name="Chang Y."/>
            <person name="Wang S."/>
            <person name="Sekimoto S."/>
            <person name="Aerts A.L."/>
            <person name="Choi C."/>
            <person name="Clum A."/>
            <person name="LaButti K.M."/>
            <person name="Lindquist E.A."/>
            <person name="Yee Ngan C."/>
            <person name="Ohm R.A."/>
            <person name="Salamov A.A."/>
            <person name="Grigoriev I.V."/>
            <person name="Spatafora J.W."/>
            <person name="Berbee M.L."/>
        </authorList>
    </citation>
    <scope>NUCLEOTIDE SEQUENCE [LARGE SCALE GENOMIC DNA]</scope>
    <source>
        <strain evidence="3 4">NRRL 28638</strain>
    </source>
</reference>
<dbReference type="OMA" id="GFIQHAE"/>
<dbReference type="AlphaFoldDB" id="A0A137P6U4"/>
<sequence length="264" mass="30333">DPESFFKQCFGGDRFVDIIGEISLARDFKNMMIDGEEENEVELSPEEKKLKDKADSEQRERELNERINALAKNLIDKMSSYTEHESRDSEEKFKQKIINEVEELKYESFGVELLHTIGNIYSLKAKRYLDSQQSHRIFNFAKETGHFFTDTYSTLSDTYSTLKSTIQLQKTGTSLRDADKNGIDQAEKDQLEQEFATKGLNVMWQGSRLEVMGVIRQVCDRILGDITIPKSRLMSRARGLKIIGDLYLACEPVQPPTEEVPQQA</sequence>
<dbReference type="PANTHER" id="PTHR44924:SF1">
    <property type="entry name" value="DNAJ SUBFAMILY A MEMBER 2"/>
    <property type="match status" value="1"/>
</dbReference>
<dbReference type="STRING" id="796925.A0A137P6U4"/>
<evidence type="ECO:0000313" key="4">
    <source>
        <dbReference type="Proteomes" id="UP000070444"/>
    </source>
</evidence>
<organism evidence="3 4">
    <name type="scientific">Conidiobolus coronatus (strain ATCC 28846 / CBS 209.66 / NRRL 28638)</name>
    <name type="common">Delacroixia coronata</name>
    <dbReference type="NCBI Taxonomy" id="796925"/>
    <lineage>
        <taxon>Eukaryota</taxon>
        <taxon>Fungi</taxon>
        <taxon>Fungi incertae sedis</taxon>
        <taxon>Zoopagomycota</taxon>
        <taxon>Entomophthoromycotina</taxon>
        <taxon>Entomophthoromycetes</taxon>
        <taxon>Entomophthorales</taxon>
        <taxon>Ancylistaceae</taxon>
        <taxon>Conidiobolus</taxon>
    </lineage>
</organism>
<feature type="compositionally biased region" description="Basic and acidic residues" evidence="1">
    <location>
        <begin position="45"/>
        <end position="61"/>
    </location>
</feature>
<dbReference type="EMBL" id="KQ964495">
    <property type="protein sequence ID" value="KXN70715.1"/>
    <property type="molecule type" value="Genomic_DNA"/>
</dbReference>
<proteinExistence type="predicted"/>
<dbReference type="Pfam" id="PF14308">
    <property type="entry name" value="DnaJ-X"/>
    <property type="match status" value="1"/>
</dbReference>
<evidence type="ECO:0000256" key="1">
    <source>
        <dbReference type="SAM" id="MobiDB-lite"/>
    </source>
</evidence>
<dbReference type="Proteomes" id="UP000070444">
    <property type="component" value="Unassembled WGS sequence"/>
</dbReference>
<feature type="non-terminal residue" evidence="3">
    <location>
        <position position="1"/>
    </location>
</feature>
<evidence type="ECO:0000259" key="2">
    <source>
        <dbReference type="Pfam" id="PF14308"/>
    </source>
</evidence>
<dbReference type="OrthoDB" id="552049at2759"/>
<dbReference type="PANTHER" id="PTHR44924">
    <property type="entry name" value="DNAJ SUBFAMILY A MEMBER 2"/>
    <property type="match status" value="1"/>
</dbReference>
<accession>A0A137P6U4</accession>
<protein>
    <recommendedName>
        <fullName evidence="2">DNAJ-containing protein X-domain domain-containing protein</fullName>
    </recommendedName>
</protein>
<keyword evidence="4" id="KW-1185">Reference proteome</keyword>
<feature type="domain" description="DNAJ-containing protein X-domain" evidence="2">
    <location>
        <begin position="64"/>
        <end position="252"/>
    </location>
</feature>
<dbReference type="InterPro" id="IPR026894">
    <property type="entry name" value="DnaJ_X"/>
</dbReference>
<evidence type="ECO:0000313" key="3">
    <source>
        <dbReference type="EMBL" id="KXN70715.1"/>
    </source>
</evidence>